<dbReference type="EMBL" id="AP017457">
    <property type="protein sequence ID" value="BAV00047.1"/>
    <property type="molecule type" value="Genomic_DNA"/>
</dbReference>
<evidence type="ECO:0000259" key="1">
    <source>
        <dbReference type="Pfam" id="PF04213"/>
    </source>
</evidence>
<dbReference type="GeneID" id="80452698"/>
<evidence type="ECO:0000313" key="2">
    <source>
        <dbReference type="EMBL" id="BAV00047.1"/>
    </source>
</evidence>
<dbReference type="KEGG" id="amin:AUMI_115040"/>
<protein>
    <recommendedName>
        <fullName evidence="1">Htaa domain-containing protein</fullName>
    </recommendedName>
</protein>
<dbReference type="AlphaFoldDB" id="A0A173LYI3"/>
<name>A0A173LYI3_9MICO</name>
<evidence type="ECO:0000313" key="3">
    <source>
        <dbReference type="Proteomes" id="UP000243847"/>
    </source>
</evidence>
<accession>A0A173LYI3</accession>
<reference evidence="2 3" key="1">
    <citation type="journal article" date="2016" name="Genome Announc.">
        <title>Complete Genome Sequence of Aurantimicrobium minutum Type Strain KNCT, a Planktonic Ultramicrobacterium Isolated from River Water.</title>
        <authorList>
            <person name="Nakai R."/>
            <person name="Fujisawa T."/>
            <person name="Nakamura Y."/>
            <person name="Nishide H."/>
            <person name="Uchiyama I."/>
            <person name="Baba T."/>
            <person name="Toyoda A."/>
            <person name="Fujiyama A."/>
            <person name="Naganuma T."/>
            <person name="Niki H."/>
        </authorList>
    </citation>
    <scope>NUCLEOTIDE SEQUENCE [LARGE SCALE GENOMIC DNA]</scope>
    <source>
        <strain evidence="2 3">KNC</strain>
    </source>
</reference>
<dbReference type="InterPro" id="IPR007331">
    <property type="entry name" value="Htaa"/>
</dbReference>
<dbReference type="OrthoDB" id="7210788at2"/>
<proteinExistence type="predicted"/>
<sequence>MSGYQLQWGIKDSLLGYLRGIEDGLIEADSPAVFEGNLFTFSEDGAASNFDAGTATGTLQFLGTAKLSGHWGMMNIVLKNPLVELQNGVGTLLIAQGGILSPETLVPFVKLERIGDSNEYRTSLTAEGRLVLGEQYQVGQELNPLTLAAV</sequence>
<dbReference type="Proteomes" id="UP000243847">
    <property type="component" value="Chromosome sequence1"/>
</dbReference>
<dbReference type="Pfam" id="PF04213">
    <property type="entry name" value="HtaA"/>
    <property type="match status" value="1"/>
</dbReference>
<gene>
    <name evidence="2" type="ORF">AUMI_115040</name>
</gene>
<dbReference type="RefSeq" id="WP_096383170.1">
    <property type="nucleotide sequence ID" value="NZ_AP017457.1"/>
</dbReference>
<organism evidence="2 3">
    <name type="scientific">Aurantimicrobium minutum</name>
    <dbReference type="NCBI Taxonomy" id="708131"/>
    <lineage>
        <taxon>Bacteria</taxon>
        <taxon>Bacillati</taxon>
        <taxon>Actinomycetota</taxon>
        <taxon>Actinomycetes</taxon>
        <taxon>Micrococcales</taxon>
        <taxon>Microbacteriaceae</taxon>
        <taxon>Aurantimicrobium</taxon>
    </lineage>
</organism>
<feature type="domain" description="Htaa" evidence="1">
    <location>
        <begin position="5"/>
        <end position="147"/>
    </location>
</feature>